<dbReference type="PROSITE" id="PS50141">
    <property type="entry name" value="A_DEAMIN_EDITASE"/>
    <property type="match status" value="1"/>
</dbReference>
<evidence type="ECO:0000256" key="4">
    <source>
        <dbReference type="ARBA" id="ARBA00022833"/>
    </source>
</evidence>
<dbReference type="PANTHER" id="PTHR46516:SF1">
    <property type="entry name" value="TRNA-SPECIFIC ADENOSINE DEAMINASE 1"/>
    <property type="match status" value="1"/>
</dbReference>
<protein>
    <recommendedName>
        <fullName evidence="9">tRNA-specific adenosine deaminase 1</fullName>
        <ecNumber evidence="8">3.5.4.34</ecNumber>
    </recommendedName>
    <alternativeName>
        <fullName evidence="10">tRNA-specific adenosine-37 deaminase</fullName>
    </alternativeName>
</protein>
<evidence type="ECO:0000256" key="8">
    <source>
        <dbReference type="ARBA" id="ARBA00038940"/>
    </source>
</evidence>
<evidence type="ECO:0000259" key="13">
    <source>
        <dbReference type="PROSITE" id="PS50141"/>
    </source>
</evidence>
<proteinExistence type="inferred from homology"/>
<name>A0A3M7KYV6_AUXPR</name>
<organism evidence="14 15">
    <name type="scientific">Auxenochlorella protothecoides</name>
    <name type="common">Green microalga</name>
    <name type="synonym">Chlorella protothecoides</name>
    <dbReference type="NCBI Taxonomy" id="3075"/>
    <lineage>
        <taxon>Eukaryota</taxon>
        <taxon>Viridiplantae</taxon>
        <taxon>Chlorophyta</taxon>
        <taxon>core chlorophytes</taxon>
        <taxon>Trebouxiophyceae</taxon>
        <taxon>Chlorellales</taxon>
        <taxon>Chlorellaceae</taxon>
        <taxon>Auxenochlorella</taxon>
    </lineage>
</organism>
<keyword evidence="1" id="KW-0819">tRNA processing</keyword>
<evidence type="ECO:0000256" key="1">
    <source>
        <dbReference type="ARBA" id="ARBA00022694"/>
    </source>
</evidence>
<evidence type="ECO:0000256" key="6">
    <source>
        <dbReference type="ARBA" id="ARBA00037784"/>
    </source>
</evidence>
<dbReference type="AlphaFoldDB" id="A0A3M7KYV6"/>
<evidence type="ECO:0000256" key="10">
    <source>
        <dbReference type="ARBA" id="ARBA00041760"/>
    </source>
</evidence>
<sequence>MGSTGGCKTGNFNGRMDSWQKRSKTKARVAKKQAGTLQAHKARVKRQSGVRTKKHQKRVEHAKKMAAKAVEEPADAMQDPQAVAGAALDCFAALPRTGKPQAHEHTVLAAIVLSTPTPHCPPTLCVAALATGTKCLGASARDPGGAALNDCHAEVLARRAFLLFLHAHARDLGSQGAVNPLCRDEEGEEGAALPASACGRGWGYTYPELPGAATMVSGPRLALLSYGEVKARCGVEYYERWAGLRRHAFFEHWIPKPPAELHLNVSGLSL</sequence>
<evidence type="ECO:0000256" key="2">
    <source>
        <dbReference type="ARBA" id="ARBA00022723"/>
    </source>
</evidence>
<comment type="function">
    <text evidence="6">Specifically deaminates adenosine-37 to inosine in tRNA-Ala.</text>
</comment>
<comment type="similarity">
    <text evidence="7">Belongs to the ADAT1 family.</text>
</comment>
<evidence type="ECO:0000256" key="12">
    <source>
        <dbReference type="SAM" id="MobiDB-lite"/>
    </source>
</evidence>
<keyword evidence="2" id="KW-0479">Metal-binding</keyword>
<evidence type="ECO:0000256" key="11">
    <source>
        <dbReference type="ARBA" id="ARBA00047635"/>
    </source>
</evidence>
<comment type="catalytic activity">
    <reaction evidence="11">
        <text>adenosine(37) in tRNA(Ala) + H2O + H(+) = inosine(37) in tRNA(Ala) + NH4(+)</text>
        <dbReference type="Rhea" id="RHEA:50968"/>
        <dbReference type="Rhea" id="RHEA-COMP:12855"/>
        <dbReference type="Rhea" id="RHEA-COMP:12856"/>
        <dbReference type="ChEBI" id="CHEBI:15377"/>
        <dbReference type="ChEBI" id="CHEBI:15378"/>
        <dbReference type="ChEBI" id="CHEBI:28938"/>
        <dbReference type="ChEBI" id="CHEBI:74411"/>
        <dbReference type="ChEBI" id="CHEBI:82852"/>
        <dbReference type="EC" id="3.5.4.34"/>
    </reaction>
</comment>
<feature type="region of interest" description="Disordered" evidence="12">
    <location>
        <begin position="1"/>
        <end position="59"/>
    </location>
</feature>
<gene>
    <name evidence="14" type="ORF">APUTEX25_000462</name>
</gene>
<feature type="domain" description="A to I editase" evidence="13">
    <location>
        <begin position="128"/>
        <end position="193"/>
    </location>
</feature>
<comment type="caution">
    <text evidence="14">The sequence shown here is derived from an EMBL/GenBank/DDBJ whole genome shotgun (WGS) entry which is preliminary data.</text>
</comment>
<dbReference type="GO" id="GO:0043829">
    <property type="term" value="F:tRNA-specific adenosine-37 deaminase activity"/>
    <property type="evidence" value="ECO:0007669"/>
    <property type="project" value="UniProtKB-EC"/>
</dbReference>
<comment type="cofactor">
    <cofactor evidence="5">
        <name>1D-myo-inositol hexakisphosphate</name>
        <dbReference type="ChEBI" id="CHEBI:58130"/>
    </cofactor>
</comment>
<dbReference type="Proteomes" id="UP000279271">
    <property type="component" value="Unassembled WGS sequence"/>
</dbReference>
<dbReference type="PANTHER" id="PTHR46516">
    <property type="entry name" value="TRNA-SPECIFIC ADENOSINE DEAMINASE 1"/>
    <property type="match status" value="1"/>
</dbReference>
<dbReference type="EC" id="3.5.4.34" evidence="8"/>
<dbReference type="GO" id="GO:0046872">
    <property type="term" value="F:metal ion binding"/>
    <property type="evidence" value="ECO:0007669"/>
    <property type="project" value="UniProtKB-KW"/>
</dbReference>
<dbReference type="EMBL" id="QOKY01000172">
    <property type="protein sequence ID" value="RMZ54945.1"/>
    <property type="molecule type" value="Genomic_DNA"/>
</dbReference>
<feature type="compositionally biased region" description="Basic residues" evidence="12">
    <location>
        <begin position="21"/>
        <end position="31"/>
    </location>
</feature>
<dbReference type="InterPro" id="IPR002466">
    <property type="entry name" value="A_deamin"/>
</dbReference>
<keyword evidence="3" id="KW-0378">Hydrolase</keyword>
<dbReference type="Pfam" id="PF02137">
    <property type="entry name" value="A_deamin"/>
    <property type="match status" value="1"/>
</dbReference>
<evidence type="ECO:0000256" key="9">
    <source>
        <dbReference type="ARBA" id="ARBA00040502"/>
    </source>
</evidence>
<evidence type="ECO:0000313" key="14">
    <source>
        <dbReference type="EMBL" id="RMZ54945.1"/>
    </source>
</evidence>
<evidence type="ECO:0000313" key="15">
    <source>
        <dbReference type="Proteomes" id="UP000279271"/>
    </source>
</evidence>
<accession>A0A3M7KYV6</accession>
<dbReference type="GO" id="GO:0008033">
    <property type="term" value="P:tRNA processing"/>
    <property type="evidence" value="ECO:0007669"/>
    <property type="project" value="UniProtKB-KW"/>
</dbReference>
<dbReference type="GO" id="GO:0003723">
    <property type="term" value="F:RNA binding"/>
    <property type="evidence" value="ECO:0007669"/>
    <property type="project" value="InterPro"/>
</dbReference>
<reference evidence="15" key="1">
    <citation type="journal article" date="2018" name="Algal Res.">
        <title>Characterization of plant carbon substrate utilization by Auxenochlorella protothecoides.</title>
        <authorList>
            <person name="Vogler B.W."/>
            <person name="Starkenburg S.R."/>
            <person name="Sudasinghe N."/>
            <person name="Schambach J.Y."/>
            <person name="Rollin J.A."/>
            <person name="Pattathil S."/>
            <person name="Barry A.N."/>
        </authorList>
    </citation>
    <scope>NUCLEOTIDE SEQUENCE [LARGE SCALE GENOMIC DNA]</scope>
    <source>
        <strain evidence="15">UTEX 25</strain>
    </source>
</reference>
<feature type="compositionally biased region" description="Basic residues" evidence="12">
    <location>
        <begin position="40"/>
        <end position="59"/>
    </location>
</feature>
<evidence type="ECO:0000256" key="7">
    <source>
        <dbReference type="ARBA" id="ARBA00038326"/>
    </source>
</evidence>
<keyword evidence="4" id="KW-0862">Zinc</keyword>
<evidence type="ECO:0000256" key="5">
    <source>
        <dbReference type="ARBA" id="ARBA00037026"/>
    </source>
</evidence>
<evidence type="ECO:0000256" key="3">
    <source>
        <dbReference type="ARBA" id="ARBA00022801"/>
    </source>
</evidence>